<keyword evidence="1" id="KW-0677">Repeat</keyword>
<dbReference type="Proteomes" id="UP000639403">
    <property type="component" value="Unassembled WGS sequence"/>
</dbReference>
<feature type="repeat" description="TPR" evidence="3">
    <location>
        <begin position="125"/>
        <end position="158"/>
    </location>
</feature>
<evidence type="ECO:0000256" key="1">
    <source>
        <dbReference type="ARBA" id="ARBA00022737"/>
    </source>
</evidence>
<dbReference type="PROSITE" id="PS50005">
    <property type="entry name" value="TPR"/>
    <property type="match status" value="5"/>
</dbReference>
<evidence type="ECO:0000256" key="2">
    <source>
        <dbReference type="ARBA" id="ARBA00022803"/>
    </source>
</evidence>
<dbReference type="Gene3D" id="1.25.40.10">
    <property type="entry name" value="Tetratricopeptide repeat domain"/>
    <property type="match status" value="3"/>
</dbReference>
<dbReference type="EMBL" id="JADOXO010000095">
    <property type="protein sequence ID" value="KAF9814035.1"/>
    <property type="molecule type" value="Genomic_DNA"/>
</dbReference>
<sequence length="860" mass="94878">MGGGYPWPQRSGPFAELPLDEHREEAYRHFITSLKRSPSFAPAFTSLGIYYFEFVSPPDPNRASKCFQKAFELDPREAEAARRLAEGFAEEREWDLVEVVARRTIDGEGGLEGGTATARYLPINAWAWKAIGVVELNRQNYPQAIQGFQIALRTDVDDQLSWLRLGEAYSKAGRFAAAVKALERARELNPEDWICSYFIGEVQRQTGQYQEAIVAFESILTKHPHELGVLVSLGQAHLDLGRMHVTAAYTARAESSFTSAVQVALQMIIEASSGFRRVAWKIVADAVFHLSQFTQFSDEDLVLDVLYQLVPFVSDHPGESLTGIVTLPLSLQKSANLPLSALEIAVAAYNYRISLDALDETAVASAHYDLSAALFSYSRKASAKQQLAKQEATKHIKDALRAEPGNDRYWNALGNMEFESRPKIAQHAYVKALEINSKSTITWTNLGLLYLHHGDTELANEAFYKAQTLDPDYALAWVGQGLVASLNGHAPEARALFEHAVGLSAPVVSQTRPSQLDAISPAFFVLDRFCRGRPHDASALHLFGLVCERIGHIELGIDIIGRAIVLLEAAYEDTEDPVVERRFSIAHTNMARLRLSVQDYEGALESYQVVTGLLPEDSEDRSARILLTQARFGAGLAQFKLGQLAEALALFEAALDTAADEPDMRGHVIVMLAQTLWAMGTEEGRESAKAQLLQSIESDPDNLLAINTLAGMGILTDDDSLVDAALSEILALPPDQRLARDPDREVTYLLVQHHLGQGDVQQALSVSQKAVIVEPSRPEIRQTLAELVLQQGDGEGSLAVLAATHQESLAQQRDSLYLRAIARCVNAKTQEEAHQLAHKAVMLTPWDKRNWQALAFVKST</sequence>
<proteinExistence type="predicted"/>
<dbReference type="InterPro" id="IPR011990">
    <property type="entry name" value="TPR-like_helical_dom_sf"/>
</dbReference>
<dbReference type="SMART" id="SM00028">
    <property type="entry name" value="TPR"/>
    <property type="match status" value="8"/>
</dbReference>
<reference evidence="4" key="2">
    <citation type="journal article" name="Front. Microbiol.">
        <title>Degradative Capacity of Two Strains of Rhodonia placenta: From Phenotype to Genotype.</title>
        <authorList>
            <person name="Kolle M."/>
            <person name="Horta M.A.C."/>
            <person name="Nowrousian M."/>
            <person name="Ohm R.A."/>
            <person name="Benz J.P."/>
            <person name="Pilgard A."/>
        </authorList>
    </citation>
    <scope>NUCLEOTIDE SEQUENCE</scope>
    <source>
        <strain evidence="4">FPRL280</strain>
    </source>
</reference>
<dbReference type="Pfam" id="PF13432">
    <property type="entry name" value="TPR_16"/>
    <property type="match status" value="3"/>
</dbReference>
<feature type="repeat" description="TPR" evidence="3">
    <location>
        <begin position="159"/>
        <end position="192"/>
    </location>
</feature>
<feature type="repeat" description="TPR" evidence="3">
    <location>
        <begin position="628"/>
        <end position="661"/>
    </location>
</feature>
<dbReference type="InterPro" id="IPR019734">
    <property type="entry name" value="TPR_rpt"/>
</dbReference>
<gene>
    <name evidence="4" type="ORF">IEO21_05338</name>
</gene>
<accession>A0A8H7P2E5</accession>
<evidence type="ECO:0008006" key="6">
    <source>
        <dbReference type="Google" id="ProtNLM"/>
    </source>
</evidence>
<organism evidence="4 5">
    <name type="scientific">Rhodonia placenta</name>
    <dbReference type="NCBI Taxonomy" id="104341"/>
    <lineage>
        <taxon>Eukaryota</taxon>
        <taxon>Fungi</taxon>
        <taxon>Dikarya</taxon>
        <taxon>Basidiomycota</taxon>
        <taxon>Agaricomycotina</taxon>
        <taxon>Agaricomycetes</taxon>
        <taxon>Polyporales</taxon>
        <taxon>Adustoporiaceae</taxon>
        <taxon>Rhodonia</taxon>
    </lineage>
</organism>
<name>A0A8H7P2E5_9APHY</name>
<comment type="caution">
    <text evidence="4">The sequence shown here is derived from an EMBL/GenBank/DDBJ whole genome shotgun (WGS) entry which is preliminary data.</text>
</comment>
<feature type="repeat" description="TPR" evidence="3">
    <location>
        <begin position="440"/>
        <end position="473"/>
    </location>
</feature>
<dbReference type="InterPro" id="IPR039226">
    <property type="entry name" value="Ski3/TTC37"/>
</dbReference>
<dbReference type="GO" id="GO:0055087">
    <property type="term" value="C:Ski complex"/>
    <property type="evidence" value="ECO:0007669"/>
    <property type="project" value="InterPro"/>
</dbReference>
<dbReference type="PANTHER" id="PTHR15704">
    <property type="entry name" value="SUPERKILLER 3 PROTEIN-RELATED"/>
    <property type="match status" value="1"/>
</dbReference>
<evidence type="ECO:0000256" key="3">
    <source>
        <dbReference type="PROSITE-ProRule" id="PRU00339"/>
    </source>
</evidence>
<dbReference type="PROSITE" id="PS50293">
    <property type="entry name" value="TPR_REGION"/>
    <property type="match status" value="1"/>
</dbReference>
<feature type="repeat" description="TPR" evidence="3">
    <location>
        <begin position="584"/>
        <end position="617"/>
    </location>
</feature>
<reference evidence="4" key="1">
    <citation type="submission" date="2020-11" db="EMBL/GenBank/DDBJ databases">
        <authorList>
            <person name="Koelle M."/>
            <person name="Horta M.A.C."/>
            <person name="Nowrousian M."/>
            <person name="Ohm R.A."/>
            <person name="Benz P."/>
            <person name="Pilgard A."/>
        </authorList>
    </citation>
    <scope>NUCLEOTIDE SEQUENCE</scope>
    <source>
        <strain evidence="4">FPRL280</strain>
    </source>
</reference>
<evidence type="ECO:0000313" key="4">
    <source>
        <dbReference type="EMBL" id="KAF9814035.1"/>
    </source>
</evidence>
<keyword evidence="2 3" id="KW-0802">TPR repeat</keyword>
<dbReference type="GO" id="GO:0006401">
    <property type="term" value="P:RNA catabolic process"/>
    <property type="evidence" value="ECO:0007669"/>
    <property type="project" value="InterPro"/>
</dbReference>
<evidence type="ECO:0000313" key="5">
    <source>
        <dbReference type="Proteomes" id="UP000639403"/>
    </source>
</evidence>
<dbReference type="SUPFAM" id="SSF48452">
    <property type="entry name" value="TPR-like"/>
    <property type="match status" value="4"/>
</dbReference>
<protein>
    <recommendedName>
        <fullName evidence="6">TPR-like protein</fullName>
    </recommendedName>
</protein>
<dbReference type="PANTHER" id="PTHR15704:SF7">
    <property type="entry name" value="SUPERKILLER COMPLEX PROTEIN 3"/>
    <property type="match status" value="1"/>
</dbReference>
<dbReference type="AlphaFoldDB" id="A0A8H7P2E5"/>